<gene>
    <name evidence="1" type="ORF">ACFPOE_22300</name>
</gene>
<evidence type="ECO:0000313" key="1">
    <source>
        <dbReference type="EMBL" id="MFC5500291.1"/>
    </source>
</evidence>
<evidence type="ECO:0000313" key="2">
    <source>
        <dbReference type="Proteomes" id="UP001596037"/>
    </source>
</evidence>
<protein>
    <submittedName>
        <fullName evidence="1">Uncharacterized protein</fullName>
    </submittedName>
</protein>
<organism evidence="1 2">
    <name type="scientific">Caenimonas terrae</name>
    <dbReference type="NCBI Taxonomy" id="696074"/>
    <lineage>
        <taxon>Bacteria</taxon>
        <taxon>Pseudomonadati</taxon>
        <taxon>Pseudomonadota</taxon>
        <taxon>Betaproteobacteria</taxon>
        <taxon>Burkholderiales</taxon>
        <taxon>Comamonadaceae</taxon>
        <taxon>Caenimonas</taxon>
    </lineage>
</organism>
<dbReference type="RefSeq" id="WP_376852543.1">
    <property type="nucleotide sequence ID" value="NZ_JBHSMF010000015.1"/>
</dbReference>
<reference evidence="2" key="1">
    <citation type="journal article" date="2019" name="Int. J. Syst. Evol. Microbiol.">
        <title>The Global Catalogue of Microorganisms (GCM) 10K type strain sequencing project: providing services to taxonomists for standard genome sequencing and annotation.</title>
        <authorList>
            <consortium name="The Broad Institute Genomics Platform"/>
            <consortium name="The Broad Institute Genome Sequencing Center for Infectious Disease"/>
            <person name="Wu L."/>
            <person name="Ma J."/>
        </authorList>
    </citation>
    <scope>NUCLEOTIDE SEQUENCE [LARGE SCALE GENOMIC DNA]</scope>
    <source>
        <strain evidence="2">CCUG 57401</strain>
    </source>
</reference>
<proteinExistence type="predicted"/>
<sequence>MNRLQSELQRLYHSPEAGQVRAMVLEVGRPASWDALGKAWRGVQADLGLPAPAIAVSGADAFQLWFSLAQPVPAQQAMDFLDALRRRYLGELAPERVRMHHGAVLPPLEASPGRWSAFVAPDLAGIFADEPWLDLPPGPEAQAELLSRLESIKPQELAAAANEAPAPAASAPTFAAAPEAGHAGSPAPSIAGGADPRRFLLEVMNDRAVDLRLRIEAAKALLPYVEGQPP</sequence>
<dbReference type="Proteomes" id="UP001596037">
    <property type="component" value="Unassembled WGS sequence"/>
</dbReference>
<comment type="caution">
    <text evidence="1">The sequence shown here is derived from an EMBL/GenBank/DDBJ whole genome shotgun (WGS) entry which is preliminary data.</text>
</comment>
<keyword evidence="2" id="KW-1185">Reference proteome</keyword>
<dbReference type="EMBL" id="JBHSMF010000015">
    <property type="protein sequence ID" value="MFC5500291.1"/>
    <property type="molecule type" value="Genomic_DNA"/>
</dbReference>
<name>A0ABW0NJW8_9BURK</name>
<accession>A0ABW0NJW8</accession>